<proteinExistence type="predicted"/>
<evidence type="ECO:0000313" key="3">
    <source>
        <dbReference type="Proteomes" id="UP001066276"/>
    </source>
</evidence>
<protein>
    <submittedName>
        <fullName evidence="2">Uncharacterized protein</fullName>
    </submittedName>
</protein>
<dbReference type="AlphaFoldDB" id="A0AAV7SVS0"/>
<organism evidence="2 3">
    <name type="scientific">Pleurodeles waltl</name>
    <name type="common">Iberian ribbed newt</name>
    <dbReference type="NCBI Taxonomy" id="8319"/>
    <lineage>
        <taxon>Eukaryota</taxon>
        <taxon>Metazoa</taxon>
        <taxon>Chordata</taxon>
        <taxon>Craniata</taxon>
        <taxon>Vertebrata</taxon>
        <taxon>Euteleostomi</taxon>
        <taxon>Amphibia</taxon>
        <taxon>Batrachia</taxon>
        <taxon>Caudata</taxon>
        <taxon>Salamandroidea</taxon>
        <taxon>Salamandridae</taxon>
        <taxon>Pleurodelinae</taxon>
        <taxon>Pleurodeles</taxon>
    </lineage>
</organism>
<accession>A0AAV7SVS0</accession>
<evidence type="ECO:0000256" key="1">
    <source>
        <dbReference type="SAM" id="MobiDB-lite"/>
    </source>
</evidence>
<name>A0AAV7SVS0_PLEWA</name>
<reference evidence="2" key="1">
    <citation type="journal article" date="2022" name="bioRxiv">
        <title>Sequencing and chromosome-scale assembly of the giantPleurodeles waltlgenome.</title>
        <authorList>
            <person name="Brown T."/>
            <person name="Elewa A."/>
            <person name="Iarovenko S."/>
            <person name="Subramanian E."/>
            <person name="Araus A.J."/>
            <person name="Petzold A."/>
            <person name="Susuki M."/>
            <person name="Suzuki K.-i.T."/>
            <person name="Hayashi T."/>
            <person name="Toyoda A."/>
            <person name="Oliveira C."/>
            <person name="Osipova E."/>
            <person name="Leigh N.D."/>
            <person name="Simon A."/>
            <person name="Yun M.H."/>
        </authorList>
    </citation>
    <scope>NUCLEOTIDE SEQUENCE</scope>
    <source>
        <strain evidence="2">20211129_DDA</strain>
        <tissue evidence="2">Liver</tissue>
    </source>
</reference>
<dbReference type="EMBL" id="JANPWB010000007">
    <property type="protein sequence ID" value="KAJ1168185.1"/>
    <property type="molecule type" value="Genomic_DNA"/>
</dbReference>
<feature type="region of interest" description="Disordered" evidence="1">
    <location>
        <begin position="75"/>
        <end position="99"/>
    </location>
</feature>
<keyword evidence="3" id="KW-1185">Reference proteome</keyword>
<feature type="compositionally biased region" description="Basic and acidic residues" evidence="1">
    <location>
        <begin position="76"/>
        <end position="87"/>
    </location>
</feature>
<comment type="caution">
    <text evidence="2">The sequence shown here is derived from an EMBL/GenBank/DDBJ whole genome shotgun (WGS) entry which is preliminary data.</text>
</comment>
<dbReference type="Proteomes" id="UP001066276">
    <property type="component" value="Chromosome 4_1"/>
</dbReference>
<evidence type="ECO:0000313" key="2">
    <source>
        <dbReference type="EMBL" id="KAJ1168185.1"/>
    </source>
</evidence>
<sequence>MQSVNPPPPFFETPGAPPIPWRQWFDGFETYLGAIGASRFRPERKKFCFYIHWGSAHAAACRTRAASVASAGGLRQAERQLDWRQDGGEAAGQTRPRRS</sequence>
<gene>
    <name evidence="2" type="ORF">NDU88_000134</name>
</gene>